<evidence type="ECO:0000313" key="9">
    <source>
        <dbReference type="Proteomes" id="UP000442469"/>
    </source>
</evidence>
<dbReference type="Gene3D" id="1.10.287.110">
    <property type="entry name" value="DnaJ domain"/>
    <property type="match status" value="1"/>
</dbReference>
<evidence type="ECO:0000256" key="4">
    <source>
        <dbReference type="SAM" id="Phobius"/>
    </source>
</evidence>
<evidence type="ECO:0000313" key="8">
    <source>
        <dbReference type="Proteomes" id="UP000029278"/>
    </source>
</evidence>
<dbReference type="PROSITE" id="PS50076">
    <property type="entry name" value="DNAJ_2"/>
    <property type="match status" value="1"/>
</dbReference>
<feature type="transmembrane region" description="Helical" evidence="4">
    <location>
        <begin position="375"/>
        <end position="394"/>
    </location>
</feature>
<dbReference type="Proteomes" id="UP000029278">
    <property type="component" value="Unassembled WGS sequence"/>
</dbReference>
<dbReference type="Proteomes" id="UP000442469">
    <property type="component" value="Unassembled WGS sequence"/>
</dbReference>
<sequence>MTTIWSILGIEPTQDKQQIKKAYAKKLRMAHPENDPRGYQRLREAFDAAIKQAGMPEEHDFPGYGQDLKTGVAIGTKQEGEPAPDSLALFEQHLHELYTDFKRRVDPQEWKMLANQDYIWDVGAQGERFDALIRFLDEHRHMPANVWKVLDELFLIRENFEHGYDYFDDELMEFVTGQISGGLAMGYECFLNRELAIDLEAYLGLRQEAQLSLMDGRLEDAGRELAAAHALFREDPDLELMRAKHAIMAGDSGAALAVLHQVVRLNPEAREAYLLRGRLLFDRRQYREALQDAEYLLQFSPTPQDAYCLALECREVLGQVEQAWEDGRKRWEFERNSIHYRFYAVWSRFKNRHLFPQKYSRLPFKVRLRMWQFELLMMLFLFLGLNWLYILLYLVCRFTFGAGSAIAAIWLAVMLWNTWKTAKIAWMRRI</sequence>
<evidence type="ECO:0000313" key="7">
    <source>
        <dbReference type="EMBL" id="MUG21936.1"/>
    </source>
</evidence>
<dbReference type="HOGENOM" id="CLU_634091_0_0_9"/>
<evidence type="ECO:0000313" key="6">
    <source>
        <dbReference type="EMBL" id="KFN10403.1"/>
    </source>
</evidence>
<keyword evidence="3" id="KW-0802">TPR repeat</keyword>
<feature type="repeat" description="TPR" evidence="3">
    <location>
        <begin position="270"/>
        <end position="303"/>
    </location>
</feature>
<gene>
    <name evidence="6" type="ORF">DJ90_911</name>
    <name evidence="7" type="ORF">GNQ08_05770</name>
</gene>
<comment type="caution">
    <text evidence="6">The sequence shown here is derived from an EMBL/GenBank/DDBJ whole genome shotgun (WGS) entry which is preliminary data.</text>
</comment>
<proteinExistence type="predicted"/>
<dbReference type="Gene3D" id="1.25.40.10">
    <property type="entry name" value="Tetratricopeptide repeat domain"/>
    <property type="match status" value="1"/>
</dbReference>
<reference evidence="7 9" key="2">
    <citation type="submission" date="2019-11" db="EMBL/GenBank/DDBJ databases">
        <title>Draft genome sequences of five Paenibacillus species of dairy origin.</title>
        <authorList>
            <person name="Olajide A.M."/>
            <person name="Chen S."/>
            <person name="Lapointe G."/>
        </authorList>
    </citation>
    <scope>NUCLEOTIDE SEQUENCE [LARGE SCALE GENOMIC DNA]</scope>
    <source>
        <strain evidence="7 9">3CT49</strain>
    </source>
</reference>
<dbReference type="SUPFAM" id="SSF48452">
    <property type="entry name" value="TPR-like"/>
    <property type="match status" value="1"/>
</dbReference>
<dbReference type="InterPro" id="IPR001623">
    <property type="entry name" value="DnaJ_domain"/>
</dbReference>
<keyword evidence="8" id="KW-1185">Reference proteome</keyword>
<dbReference type="PROSITE" id="PS50005">
    <property type="entry name" value="TPR"/>
    <property type="match status" value="1"/>
</dbReference>
<feature type="transmembrane region" description="Helical" evidence="4">
    <location>
        <begin position="400"/>
        <end position="419"/>
    </location>
</feature>
<keyword evidence="4" id="KW-1133">Transmembrane helix</keyword>
<dbReference type="STRING" id="44252.DJ90_911"/>
<feature type="domain" description="J" evidence="5">
    <location>
        <begin position="3"/>
        <end position="63"/>
    </location>
</feature>
<dbReference type="AlphaFoldDB" id="A0A090ZJ14"/>
<keyword evidence="4" id="KW-0812">Transmembrane</keyword>
<organism evidence="6 8">
    <name type="scientific">Paenibacillus macerans</name>
    <name type="common">Bacillus macerans</name>
    <dbReference type="NCBI Taxonomy" id="44252"/>
    <lineage>
        <taxon>Bacteria</taxon>
        <taxon>Bacillati</taxon>
        <taxon>Bacillota</taxon>
        <taxon>Bacilli</taxon>
        <taxon>Bacillales</taxon>
        <taxon>Paenibacillaceae</taxon>
        <taxon>Paenibacillus</taxon>
    </lineage>
</organism>
<dbReference type="PATRIC" id="fig|44252.3.peg.1368"/>
<dbReference type="InterPro" id="IPR036869">
    <property type="entry name" value="J_dom_sf"/>
</dbReference>
<evidence type="ECO:0000259" key="5">
    <source>
        <dbReference type="PROSITE" id="PS50076"/>
    </source>
</evidence>
<dbReference type="SUPFAM" id="SSF46565">
    <property type="entry name" value="Chaperone J-domain"/>
    <property type="match status" value="1"/>
</dbReference>
<keyword evidence="1" id="KW-0235">DNA replication</keyword>
<dbReference type="RefSeq" id="WP_036620003.1">
    <property type="nucleotide sequence ID" value="NZ_BGML01000011.1"/>
</dbReference>
<dbReference type="InterPro" id="IPR011990">
    <property type="entry name" value="TPR-like_helical_dom_sf"/>
</dbReference>
<evidence type="ECO:0000256" key="2">
    <source>
        <dbReference type="ARBA" id="ARBA00023016"/>
    </source>
</evidence>
<dbReference type="GO" id="GO:0006260">
    <property type="term" value="P:DNA replication"/>
    <property type="evidence" value="ECO:0007669"/>
    <property type="project" value="UniProtKB-KW"/>
</dbReference>
<name>A0A090ZJ14_PAEMA</name>
<dbReference type="EMBL" id="WNZZ01000003">
    <property type="protein sequence ID" value="MUG21936.1"/>
    <property type="molecule type" value="Genomic_DNA"/>
</dbReference>
<evidence type="ECO:0000256" key="1">
    <source>
        <dbReference type="ARBA" id="ARBA00022705"/>
    </source>
</evidence>
<accession>A0A090ZJ14</accession>
<dbReference type="OrthoDB" id="9816462at2"/>
<protein>
    <submittedName>
        <fullName evidence="6">DnaJ domain protein</fullName>
    </submittedName>
</protein>
<reference evidence="6 8" key="1">
    <citation type="submission" date="2014-04" db="EMBL/GenBank/DDBJ databases">
        <authorList>
            <person name="Bishop-Lilly K.A."/>
            <person name="Broomall S.M."/>
            <person name="Chain P.S."/>
            <person name="Chertkov O."/>
            <person name="Coyne S.R."/>
            <person name="Daligault H.E."/>
            <person name="Davenport K.W."/>
            <person name="Erkkila T."/>
            <person name="Frey K.G."/>
            <person name="Gibbons H.S."/>
            <person name="Gu W."/>
            <person name="Jaissle J."/>
            <person name="Johnson S.L."/>
            <person name="Koroleva G.I."/>
            <person name="Ladner J.T."/>
            <person name="Lo C.-C."/>
            <person name="Minogue T.D."/>
            <person name="Munk C."/>
            <person name="Palacios G.F."/>
            <person name="Redden C.L."/>
            <person name="Rosenzweig C.N."/>
            <person name="Scholz M.B."/>
            <person name="Teshima H."/>
            <person name="Xu Y."/>
        </authorList>
    </citation>
    <scope>NUCLEOTIDE SEQUENCE [LARGE SCALE GENOMIC DNA]</scope>
    <source>
        <strain evidence="6 8">8244</strain>
    </source>
</reference>
<keyword evidence="2" id="KW-0346">Stress response</keyword>
<dbReference type="EMBL" id="JMQA01000018">
    <property type="protein sequence ID" value="KFN10403.1"/>
    <property type="molecule type" value="Genomic_DNA"/>
</dbReference>
<dbReference type="InterPro" id="IPR019734">
    <property type="entry name" value="TPR_rpt"/>
</dbReference>
<evidence type="ECO:0000256" key="3">
    <source>
        <dbReference type="PROSITE-ProRule" id="PRU00339"/>
    </source>
</evidence>
<dbReference type="GeneID" id="77011661"/>
<keyword evidence="4" id="KW-0472">Membrane</keyword>